<feature type="transmembrane region" description="Helical" evidence="1">
    <location>
        <begin position="71"/>
        <end position="91"/>
    </location>
</feature>
<dbReference type="SUPFAM" id="SSF103473">
    <property type="entry name" value="MFS general substrate transporter"/>
    <property type="match status" value="1"/>
</dbReference>
<dbReference type="Pfam" id="PF06779">
    <property type="entry name" value="MFS_4"/>
    <property type="match status" value="1"/>
</dbReference>
<evidence type="ECO:0000256" key="1">
    <source>
        <dbReference type="SAM" id="Phobius"/>
    </source>
</evidence>
<keyword evidence="1" id="KW-0812">Transmembrane</keyword>
<dbReference type="Gene3D" id="1.20.1250.20">
    <property type="entry name" value="MFS general substrate transporter like domains"/>
    <property type="match status" value="1"/>
</dbReference>
<dbReference type="InterPro" id="IPR036259">
    <property type="entry name" value="MFS_trans_sf"/>
</dbReference>
<evidence type="ECO:0008006" key="4">
    <source>
        <dbReference type="Google" id="ProtNLM"/>
    </source>
</evidence>
<feature type="transmembrane region" description="Helical" evidence="1">
    <location>
        <begin position="97"/>
        <end position="116"/>
    </location>
</feature>
<dbReference type="RefSeq" id="WP_345351426.1">
    <property type="nucleotide sequence ID" value="NZ_BAABHJ010000005.1"/>
</dbReference>
<keyword evidence="1" id="KW-1133">Transmembrane helix</keyword>
<keyword evidence="1" id="KW-0472">Membrane</keyword>
<evidence type="ECO:0000313" key="2">
    <source>
        <dbReference type="EMBL" id="GAA4605353.1"/>
    </source>
</evidence>
<gene>
    <name evidence="2" type="ORF">GCM10023195_18510</name>
</gene>
<protein>
    <recommendedName>
        <fullName evidence="4">Major facilitator superfamily (MFS) profile domain-containing protein</fullName>
    </recommendedName>
</protein>
<keyword evidence="3" id="KW-1185">Reference proteome</keyword>
<dbReference type="InterPro" id="IPR010645">
    <property type="entry name" value="MFS_4"/>
</dbReference>
<dbReference type="PANTHER" id="PTHR23537">
    <property type="match status" value="1"/>
</dbReference>
<comment type="caution">
    <text evidence="2">The sequence shown here is derived from an EMBL/GenBank/DDBJ whole genome shotgun (WGS) entry which is preliminary data.</text>
</comment>
<feature type="transmembrane region" description="Helical" evidence="1">
    <location>
        <begin position="237"/>
        <end position="255"/>
    </location>
</feature>
<accession>A0ABP8TFX8</accession>
<dbReference type="PANTHER" id="PTHR23537:SF1">
    <property type="entry name" value="SUGAR TRANSPORTER"/>
    <property type="match status" value="1"/>
</dbReference>
<proteinExistence type="predicted"/>
<feature type="transmembrane region" description="Helical" evidence="1">
    <location>
        <begin position="157"/>
        <end position="178"/>
    </location>
</feature>
<evidence type="ECO:0000313" key="3">
    <source>
        <dbReference type="Proteomes" id="UP001500212"/>
    </source>
</evidence>
<feature type="transmembrane region" description="Helical" evidence="1">
    <location>
        <begin position="32"/>
        <end position="50"/>
    </location>
</feature>
<dbReference type="EMBL" id="BAABHJ010000005">
    <property type="protein sequence ID" value="GAA4605353.1"/>
    <property type="molecule type" value="Genomic_DNA"/>
</dbReference>
<reference evidence="3" key="1">
    <citation type="journal article" date="2019" name="Int. J. Syst. Evol. Microbiol.">
        <title>The Global Catalogue of Microorganisms (GCM) 10K type strain sequencing project: providing services to taxonomists for standard genome sequencing and annotation.</title>
        <authorList>
            <consortium name="The Broad Institute Genomics Platform"/>
            <consortium name="The Broad Institute Genome Sequencing Center for Infectious Disease"/>
            <person name="Wu L."/>
            <person name="Ma J."/>
        </authorList>
    </citation>
    <scope>NUCLEOTIDE SEQUENCE [LARGE SCALE GENOMIC DNA]</scope>
    <source>
        <strain evidence="3">JCM 17938</strain>
    </source>
</reference>
<name>A0ABP8TFX8_9ACTN</name>
<feature type="transmembrane region" description="Helical" evidence="1">
    <location>
        <begin position="123"/>
        <end position="145"/>
    </location>
</feature>
<organism evidence="2 3">
    <name type="scientific">Actinoallomurus liliacearum</name>
    <dbReference type="NCBI Taxonomy" id="1080073"/>
    <lineage>
        <taxon>Bacteria</taxon>
        <taxon>Bacillati</taxon>
        <taxon>Actinomycetota</taxon>
        <taxon>Actinomycetes</taxon>
        <taxon>Streptosporangiales</taxon>
        <taxon>Thermomonosporaceae</taxon>
        <taxon>Actinoallomurus</taxon>
    </lineage>
</organism>
<sequence length="272" mass="27947">MASAQVAGALWGHGEHFMNAGFSRPRSPWGHVVQAAAALVAGMGVGRFVYTPILPLMHAQAGLSAGDGANLASANYVGYLLGAFAGTFLPRLVRSSVALRGSLLALTVTLAAMPFTRATAAWLVLRLLAGATSALIFVIAVSSLLSHLRDDPAHLPGWAFGGVGAGIAASGLLVLILHSVADWRVAWWASAGLAAALTAVSWNLRPEPAPDSASSASAVREQADGPRVHRWFSTPPGGVIVLASAVAAAVLRVGFPHRMPSPGHPALALEDE</sequence>
<dbReference type="Proteomes" id="UP001500212">
    <property type="component" value="Unassembled WGS sequence"/>
</dbReference>